<evidence type="ECO:0000313" key="2">
    <source>
        <dbReference type="Proteomes" id="UP000237105"/>
    </source>
</evidence>
<dbReference type="OrthoDB" id="10328816at2759"/>
<comment type="caution">
    <text evidence="1">The sequence shown here is derived from an EMBL/GenBank/DDBJ whole genome shotgun (WGS) entry which is preliminary data.</text>
</comment>
<reference evidence="2" key="1">
    <citation type="submission" date="2016-06" db="EMBL/GenBank/DDBJ databases">
        <title>Parallel loss of symbiosis genes in relatives of nitrogen-fixing non-legume Parasponia.</title>
        <authorList>
            <person name="Van Velzen R."/>
            <person name="Holmer R."/>
            <person name="Bu F."/>
            <person name="Rutten L."/>
            <person name="Van Zeijl A."/>
            <person name="Liu W."/>
            <person name="Santuari L."/>
            <person name="Cao Q."/>
            <person name="Sharma T."/>
            <person name="Shen D."/>
            <person name="Roswanjaya Y."/>
            <person name="Wardhani T."/>
            <person name="Kalhor M.S."/>
            <person name="Jansen J."/>
            <person name="Van den Hoogen J."/>
            <person name="Gungor B."/>
            <person name="Hartog M."/>
            <person name="Hontelez J."/>
            <person name="Verver J."/>
            <person name="Yang W.-C."/>
            <person name="Schijlen E."/>
            <person name="Repin R."/>
            <person name="Schilthuizen M."/>
            <person name="Schranz E."/>
            <person name="Heidstra R."/>
            <person name="Miyata K."/>
            <person name="Fedorova E."/>
            <person name="Kohlen W."/>
            <person name="Bisseling T."/>
            <person name="Smit S."/>
            <person name="Geurts R."/>
        </authorList>
    </citation>
    <scope>NUCLEOTIDE SEQUENCE [LARGE SCALE GENOMIC DNA]</scope>
    <source>
        <strain evidence="2">cv. WU1-14</strain>
    </source>
</reference>
<gene>
    <name evidence="1" type="ORF">PanWU01x14_196070</name>
</gene>
<dbReference type="EMBL" id="JXTB01000196">
    <property type="protein sequence ID" value="PON54378.1"/>
    <property type="molecule type" value="Genomic_DNA"/>
</dbReference>
<accession>A0A2P5C006</accession>
<proteinExistence type="predicted"/>
<dbReference type="Proteomes" id="UP000237105">
    <property type="component" value="Unassembled WGS sequence"/>
</dbReference>
<sequence length="72" mass="7700">GLRHLSMTTVLESSMSPWASASHGLVNINGNLRQLAMLSSSFVVLGLTPSCNLINDDSSVVYFNRVVSLYGA</sequence>
<dbReference type="AlphaFoldDB" id="A0A2P5C006"/>
<name>A0A2P5C006_PARAD</name>
<feature type="non-terminal residue" evidence="1">
    <location>
        <position position="1"/>
    </location>
</feature>
<protein>
    <submittedName>
        <fullName evidence="1">Uncharacterized protein</fullName>
    </submittedName>
</protein>
<keyword evidence="2" id="KW-1185">Reference proteome</keyword>
<organism evidence="1 2">
    <name type="scientific">Parasponia andersonii</name>
    <name type="common">Sponia andersonii</name>
    <dbReference type="NCBI Taxonomy" id="3476"/>
    <lineage>
        <taxon>Eukaryota</taxon>
        <taxon>Viridiplantae</taxon>
        <taxon>Streptophyta</taxon>
        <taxon>Embryophyta</taxon>
        <taxon>Tracheophyta</taxon>
        <taxon>Spermatophyta</taxon>
        <taxon>Magnoliopsida</taxon>
        <taxon>eudicotyledons</taxon>
        <taxon>Gunneridae</taxon>
        <taxon>Pentapetalae</taxon>
        <taxon>rosids</taxon>
        <taxon>fabids</taxon>
        <taxon>Rosales</taxon>
        <taxon>Cannabaceae</taxon>
        <taxon>Parasponia</taxon>
    </lineage>
</organism>
<evidence type="ECO:0000313" key="1">
    <source>
        <dbReference type="EMBL" id="PON54378.1"/>
    </source>
</evidence>